<feature type="region of interest" description="Disordered" evidence="1">
    <location>
        <begin position="34"/>
        <end position="65"/>
    </location>
</feature>
<dbReference type="AlphaFoldDB" id="A0AAD3XST7"/>
<name>A0AAD3XST7_NEPGR</name>
<comment type="caution">
    <text evidence="3">The sequence shown here is derived from an EMBL/GenBank/DDBJ whole genome shotgun (WGS) entry which is preliminary data.</text>
</comment>
<keyword evidence="2" id="KW-0732">Signal</keyword>
<dbReference type="EMBL" id="BSYO01000014">
    <property type="protein sequence ID" value="GMH14955.1"/>
    <property type="molecule type" value="Genomic_DNA"/>
</dbReference>
<feature type="chain" id="PRO_5042212153" evidence="2">
    <location>
        <begin position="20"/>
        <end position="84"/>
    </location>
</feature>
<protein>
    <submittedName>
        <fullName evidence="3">Uncharacterized protein</fullName>
    </submittedName>
</protein>
<gene>
    <name evidence="3" type="ORF">Nepgr_016796</name>
</gene>
<evidence type="ECO:0000313" key="3">
    <source>
        <dbReference type="EMBL" id="GMH14955.1"/>
    </source>
</evidence>
<evidence type="ECO:0000256" key="1">
    <source>
        <dbReference type="SAM" id="MobiDB-lite"/>
    </source>
</evidence>
<accession>A0AAD3XST7</accession>
<proteinExistence type="predicted"/>
<keyword evidence="4" id="KW-1185">Reference proteome</keyword>
<dbReference type="Proteomes" id="UP001279734">
    <property type="component" value="Unassembled WGS sequence"/>
</dbReference>
<reference evidence="3" key="1">
    <citation type="submission" date="2023-05" db="EMBL/GenBank/DDBJ databases">
        <title>Nepenthes gracilis genome sequencing.</title>
        <authorList>
            <person name="Fukushima K."/>
        </authorList>
    </citation>
    <scope>NUCLEOTIDE SEQUENCE</scope>
    <source>
        <strain evidence="3">SING2019-196</strain>
    </source>
</reference>
<organism evidence="3 4">
    <name type="scientific">Nepenthes gracilis</name>
    <name type="common">Slender pitcher plant</name>
    <dbReference type="NCBI Taxonomy" id="150966"/>
    <lineage>
        <taxon>Eukaryota</taxon>
        <taxon>Viridiplantae</taxon>
        <taxon>Streptophyta</taxon>
        <taxon>Embryophyta</taxon>
        <taxon>Tracheophyta</taxon>
        <taxon>Spermatophyta</taxon>
        <taxon>Magnoliopsida</taxon>
        <taxon>eudicotyledons</taxon>
        <taxon>Gunneridae</taxon>
        <taxon>Pentapetalae</taxon>
        <taxon>Caryophyllales</taxon>
        <taxon>Nepenthaceae</taxon>
        <taxon>Nepenthes</taxon>
    </lineage>
</organism>
<evidence type="ECO:0000256" key="2">
    <source>
        <dbReference type="SAM" id="SignalP"/>
    </source>
</evidence>
<evidence type="ECO:0000313" key="4">
    <source>
        <dbReference type="Proteomes" id="UP001279734"/>
    </source>
</evidence>
<sequence length="84" mass="8577">MALACLVLYLNAFRHGCEVGNGGAGNVGITETDSQEQALEPAEVPKVTGSSARASPEPLTQGPIAVKEVDAAKQITNASAIEVL</sequence>
<feature type="signal peptide" evidence="2">
    <location>
        <begin position="1"/>
        <end position="19"/>
    </location>
</feature>